<dbReference type="Proteomes" id="UP000028782">
    <property type="component" value="Chromosome"/>
</dbReference>
<proteinExistence type="predicted"/>
<keyword evidence="1" id="KW-0732">Signal</keyword>
<protein>
    <submittedName>
        <fullName evidence="2">Uncharacterized protein</fullName>
    </submittedName>
</protein>
<dbReference type="EMBL" id="CP006704">
    <property type="protein sequence ID" value="AIJ45945.1"/>
    <property type="molecule type" value="Genomic_DNA"/>
</dbReference>
<feature type="signal peptide" evidence="1">
    <location>
        <begin position="1"/>
        <end position="31"/>
    </location>
</feature>
<evidence type="ECO:0000313" key="3">
    <source>
        <dbReference type="Proteomes" id="UP000028782"/>
    </source>
</evidence>
<dbReference type="HOGENOM" id="CLU_1737418_0_0_4"/>
<reference evidence="2 3" key="1">
    <citation type="journal article" date="2014" name="Genome Announc.">
        <title>Complete Genome Sequence of Polychlorinated Biphenyl Degrader Comamonas testosteroni TK102 (NBRC 109938).</title>
        <authorList>
            <person name="Fukuda K."/>
            <person name="Hosoyama A."/>
            <person name="Tsuchikane K."/>
            <person name="Ohji S."/>
            <person name="Yamazoe A."/>
            <person name="Fujita N."/>
            <person name="Shintani M."/>
            <person name="Kimbara K."/>
        </authorList>
    </citation>
    <scope>NUCLEOTIDE SEQUENCE [LARGE SCALE GENOMIC DNA]</scope>
    <source>
        <strain evidence="2">TK102</strain>
    </source>
</reference>
<evidence type="ECO:0000313" key="2">
    <source>
        <dbReference type="EMBL" id="AIJ45945.1"/>
    </source>
</evidence>
<dbReference type="RefSeq" id="WP_043371748.1">
    <property type="nucleotide sequence ID" value="NZ_CP006704.1"/>
</dbReference>
<name>A0A076PQH9_COMTE</name>
<evidence type="ECO:0000256" key="1">
    <source>
        <dbReference type="SAM" id="SignalP"/>
    </source>
</evidence>
<gene>
    <name evidence="2" type="ORF">O987_09060</name>
</gene>
<dbReference type="KEGG" id="ctes:O987_09060"/>
<sequence length="150" mass="16149">MLFVCHVMKAKAIACLLASICLALLSGGVAAKEANSIASDVKKAVSDSLQVYKQGGVSGLTSAVSDCWRAPRDFCLYLDFASHRIAVGATYTGTALGEYFYAASVSQRGRTWLASNGRGQLANDQYLYAVDQVMNRTLIAHRDRMFKGSP</sequence>
<feature type="chain" id="PRO_5001715939" evidence="1">
    <location>
        <begin position="32"/>
        <end position="150"/>
    </location>
</feature>
<dbReference type="AlphaFoldDB" id="A0A076PQH9"/>
<organism evidence="2 3">
    <name type="scientific">Comamonas testosteroni TK102</name>
    <dbReference type="NCBI Taxonomy" id="1392005"/>
    <lineage>
        <taxon>Bacteria</taxon>
        <taxon>Pseudomonadati</taxon>
        <taxon>Pseudomonadota</taxon>
        <taxon>Betaproteobacteria</taxon>
        <taxon>Burkholderiales</taxon>
        <taxon>Comamonadaceae</taxon>
        <taxon>Comamonas</taxon>
    </lineage>
</organism>
<accession>A0A076PQH9</accession>